<accession>A0A9W7XB64</accession>
<dbReference type="Proteomes" id="UP001164776">
    <property type="component" value="Unassembled WGS sequence"/>
</dbReference>
<feature type="region of interest" description="Disordered" evidence="1">
    <location>
        <begin position="16"/>
        <end position="83"/>
    </location>
</feature>
<comment type="caution">
    <text evidence="3">The sequence shown here is derived from an EMBL/GenBank/DDBJ whole genome shotgun (WGS) entry which is preliminary data.</text>
</comment>
<feature type="region of interest" description="Disordered" evidence="1">
    <location>
        <begin position="339"/>
        <end position="396"/>
    </location>
</feature>
<keyword evidence="4" id="KW-1185">Reference proteome</keyword>
<evidence type="ECO:0000313" key="3">
    <source>
        <dbReference type="EMBL" id="KAJ1255741.1"/>
    </source>
</evidence>
<sequence length="560" mass="64284">MRDKRGDKFMETIIREGTAEFSAQQHDEADSYFNYENAEADSNWEDNADHSNKNPFGSSQPTTSPPKKNKKPRSPTKKENFEERYTITHVGDDGQPLGLVKATTKFVNYYGIIVRENFMLPQGTKEMVKQWALKKMAVLLQTFKTKLWGSYVKYGQAPDFAKYPKLRGDWDLFKKLVEAIDKSSKGEFVHEREKDELTWALENRKYPGRTRGLDNVSWKVGFPEDRGSYRMRRTLREADAKICSLEANHRCLCELHIPMRNLTTGVPLPVLPGQKYHCSDIPPGYSSVSVEQVVSSYEELELEHKGGDGKRTLKEAIHGAILWQKSYIKLMVENRDGGTTTAASTATIRGGSRIESPWHRSPNNDPSPPSPKSPTKPPTHRSPPPCKSSKSSIKPEQLDNEKLLQNQKFVPRWPYEFGKTLVSPDELKALPTQMRQFHDWYMAVSSKGTITFAASVKDDYYCHGDHKIWLSFEDIFEVYQKDAMDVTLMSVWTIMEMQRYRREKNTNLGFIDLEIVLNLKDQCLPDERLTAIQEYLMGFIFKEIVIENGEFHCPPDLAAE</sequence>
<evidence type="ECO:0000259" key="2">
    <source>
        <dbReference type="Pfam" id="PF26133"/>
    </source>
</evidence>
<feature type="domain" description="DUF8039" evidence="2">
    <location>
        <begin position="248"/>
        <end position="330"/>
    </location>
</feature>
<dbReference type="Pfam" id="PF26133">
    <property type="entry name" value="DUF8039"/>
    <property type="match status" value="1"/>
</dbReference>
<dbReference type="AlphaFoldDB" id="A0A9W7XB64"/>
<protein>
    <recommendedName>
        <fullName evidence="2">DUF8039 domain-containing protein</fullName>
    </recommendedName>
</protein>
<dbReference type="PANTHER" id="PTHR33018:SF34">
    <property type="entry name" value="OS02G0472350 PROTEIN"/>
    <property type="match status" value="1"/>
</dbReference>
<reference evidence="3 4" key="1">
    <citation type="submission" date="2022-10" db="EMBL/GenBank/DDBJ databases">
        <title>WGS assembly of Paspalum vaginatum 540-79.</title>
        <authorList>
            <person name="Sun G."/>
            <person name="Wase N."/>
            <person name="Shu S."/>
            <person name="Jenkins J."/>
            <person name="Zhou B."/>
            <person name="Torres-Rodriguez J."/>
            <person name="Chen C."/>
            <person name="Sandor L."/>
            <person name="Plott C."/>
            <person name="Yoshinga Y."/>
            <person name="Daum C."/>
            <person name="Qi P."/>
            <person name="Barry K."/>
            <person name="Lipzen A."/>
            <person name="Berry L."/>
            <person name="Pedersen C."/>
            <person name="Gottilla T."/>
            <person name="Foltz A."/>
            <person name="Yu H."/>
            <person name="O'Malley R."/>
            <person name="Zhang C."/>
            <person name="Devos K."/>
            <person name="Sigmon B."/>
            <person name="Yu B."/>
            <person name="Obata T."/>
            <person name="Schmutz J."/>
            <person name="Schnable J."/>
        </authorList>
    </citation>
    <scope>NUCLEOTIDE SEQUENCE [LARGE SCALE GENOMIC DNA]</scope>
    <source>
        <strain evidence="4">cv. 540-79</strain>
    </source>
</reference>
<feature type="compositionally biased region" description="Pro residues" evidence="1">
    <location>
        <begin position="365"/>
        <end position="386"/>
    </location>
</feature>
<organism evidence="3 4">
    <name type="scientific">Paspalum vaginatum</name>
    <name type="common">seashore paspalum</name>
    <dbReference type="NCBI Taxonomy" id="158149"/>
    <lineage>
        <taxon>Eukaryota</taxon>
        <taxon>Viridiplantae</taxon>
        <taxon>Streptophyta</taxon>
        <taxon>Embryophyta</taxon>
        <taxon>Tracheophyta</taxon>
        <taxon>Spermatophyta</taxon>
        <taxon>Magnoliopsida</taxon>
        <taxon>Liliopsida</taxon>
        <taxon>Poales</taxon>
        <taxon>Poaceae</taxon>
        <taxon>PACMAD clade</taxon>
        <taxon>Panicoideae</taxon>
        <taxon>Andropogonodae</taxon>
        <taxon>Paspaleae</taxon>
        <taxon>Paspalinae</taxon>
        <taxon>Paspalum</taxon>
    </lineage>
</organism>
<dbReference type="PANTHER" id="PTHR33018">
    <property type="entry name" value="OS10G0338966 PROTEIN-RELATED"/>
    <property type="match status" value="1"/>
</dbReference>
<dbReference type="EMBL" id="MU629647">
    <property type="protein sequence ID" value="KAJ1255741.1"/>
    <property type="molecule type" value="Genomic_DNA"/>
</dbReference>
<gene>
    <name evidence="3" type="ORF">BS78_K165800</name>
</gene>
<evidence type="ECO:0000313" key="4">
    <source>
        <dbReference type="Proteomes" id="UP001164776"/>
    </source>
</evidence>
<name>A0A9W7XB64_9POAL</name>
<dbReference type="OrthoDB" id="676990at2759"/>
<dbReference type="InterPro" id="IPR058352">
    <property type="entry name" value="DUF8039"/>
</dbReference>
<evidence type="ECO:0000256" key="1">
    <source>
        <dbReference type="SAM" id="MobiDB-lite"/>
    </source>
</evidence>
<proteinExistence type="predicted"/>